<proteinExistence type="predicted"/>
<reference evidence="1" key="1">
    <citation type="journal article" date="2015" name="Genome Biol. Evol.">
        <title>Organellar Genomes of White Spruce (Picea glauca): Assembly and Annotation.</title>
        <authorList>
            <person name="Jackman S.D."/>
            <person name="Warren R.L."/>
            <person name="Gibb E.A."/>
            <person name="Vandervalk B.P."/>
            <person name="Mohamadi H."/>
            <person name="Chu J."/>
            <person name="Raymond A."/>
            <person name="Pleasance S."/>
            <person name="Coope R."/>
            <person name="Wildung M.R."/>
            <person name="Ritland C.E."/>
            <person name="Bousquet J."/>
            <person name="Jones S.J."/>
            <person name="Bohlmann J."/>
            <person name="Birol I."/>
        </authorList>
    </citation>
    <scope>NUCLEOTIDE SEQUENCE [LARGE SCALE GENOMIC DNA]</scope>
    <source>
        <tissue evidence="1">Flushing bud</tissue>
    </source>
</reference>
<dbReference type="AlphaFoldDB" id="A0A101LW72"/>
<accession>A0A101LW72</accession>
<comment type="caution">
    <text evidence="1">The sequence shown here is derived from an EMBL/GenBank/DDBJ whole genome shotgun (WGS) entry which is preliminary data.</text>
</comment>
<name>A0A101LW72_PICGL</name>
<organism evidence="1">
    <name type="scientific">Picea glauca</name>
    <name type="common">White spruce</name>
    <name type="synonym">Pinus glauca</name>
    <dbReference type="NCBI Taxonomy" id="3330"/>
    <lineage>
        <taxon>Eukaryota</taxon>
        <taxon>Viridiplantae</taxon>
        <taxon>Streptophyta</taxon>
        <taxon>Embryophyta</taxon>
        <taxon>Tracheophyta</taxon>
        <taxon>Spermatophyta</taxon>
        <taxon>Pinopsida</taxon>
        <taxon>Pinidae</taxon>
        <taxon>Conifers I</taxon>
        <taxon>Pinales</taxon>
        <taxon>Pinaceae</taxon>
        <taxon>Picea</taxon>
    </lineage>
</organism>
<gene>
    <name evidence="1" type="ORF">ABT39_MTgene1582</name>
</gene>
<protein>
    <submittedName>
        <fullName evidence="1">Uncharacterized protein</fullName>
    </submittedName>
</protein>
<geneLocation type="mitochondrion" evidence="1"/>
<dbReference type="EMBL" id="LKAM01000011">
    <property type="protein sequence ID" value="KUM46481.1"/>
    <property type="molecule type" value="Genomic_DNA"/>
</dbReference>
<sequence length="69" mass="7915">MLPNLSKHRFYVSKMPKDVSRINWNHPTFRDARLPTGFIGSNHLICVKLAIWLNSNASSKPLWSIPPKS</sequence>
<keyword evidence="1" id="KW-0496">Mitochondrion</keyword>
<evidence type="ECO:0000313" key="1">
    <source>
        <dbReference type="EMBL" id="KUM46481.1"/>
    </source>
</evidence>